<dbReference type="AlphaFoldDB" id="A0A4R2S4N8"/>
<accession>A0A4R2S4N8</accession>
<organism evidence="1 2">
    <name type="scientific">Baia soyae</name>
    <dbReference type="NCBI Taxonomy" id="1544746"/>
    <lineage>
        <taxon>Bacteria</taxon>
        <taxon>Bacillati</taxon>
        <taxon>Bacillota</taxon>
        <taxon>Bacilli</taxon>
        <taxon>Bacillales</taxon>
        <taxon>Thermoactinomycetaceae</taxon>
        <taxon>Baia</taxon>
    </lineage>
</organism>
<dbReference type="Proteomes" id="UP000294746">
    <property type="component" value="Unassembled WGS sequence"/>
</dbReference>
<name>A0A4R2S4N8_9BACL</name>
<proteinExistence type="predicted"/>
<dbReference type="EMBL" id="SLXV01000019">
    <property type="protein sequence ID" value="TCP67331.1"/>
    <property type="molecule type" value="Genomic_DNA"/>
</dbReference>
<keyword evidence="2" id="KW-1185">Reference proteome</keyword>
<sequence>MRPVRIEFPTRHIEGNLSFGQDGSVWAYYEIKRSEYESKQMHARFQDAHLSEEYHYIQVPCYSNKQTNSELKWFSFEEEISTHSDQPPQLISEVINSYTEIRVFIGFRLRKPKQREFKNYFRRRWKHKIRDFIRYLYSITGIADGEILEEELFEYTGQEELLFQSLRGFMSIHRLSTQDLKWYICQHVYQDHKLPPPNELGNLVTESEISTLTLDDSEIEIHPHHLKTRHLEEATGEVREVYTSYLYAIYFPDDLQFPGKSEWAYLTNIFDFPVSISARKEMDNLENVHFMTVVFGVSAKDEETLAERVSKIVLEYRQYEIEVQLCSDNQFVGYSDFLPCGEQYERSVSFTSRMKTAPIQIETPKPKQIESPSDFLW</sequence>
<dbReference type="RefSeq" id="WP_131848873.1">
    <property type="nucleotide sequence ID" value="NZ_SLXV01000019.1"/>
</dbReference>
<dbReference type="OrthoDB" id="1647424at2"/>
<evidence type="ECO:0000313" key="1">
    <source>
        <dbReference type="EMBL" id="TCP67331.1"/>
    </source>
</evidence>
<evidence type="ECO:0000313" key="2">
    <source>
        <dbReference type="Proteomes" id="UP000294746"/>
    </source>
</evidence>
<reference evidence="1 2" key="1">
    <citation type="submission" date="2019-03" db="EMBL/GenBank/DDBJ databases">
        <title>Genomic Encyclopedia of Type Strains, Phase IV (KMG-IV): sequencing the most valuable type-strain genomes for metagenomic binning, comparative biology and taxonomic classification.</title>
        <authorList>
            <person name="Goeker M."/>
        </authorList>
    </citation>
    <scope>NUCLEOTIDE SEQUENCE [LARGE SCALE GENOMIC DNA]</scope>
    <source>
        <strain evidence="1 2">DSM 46831</strain>
    </source>
</reference>
<gene>
    <name evidence="1" type="ORF">EDD57_11918</name>
</gene>
<protein>
    <submittedName>
        <fullName evidence="1">Uncharacterized protein</fullName>
    </submittedName>
</protein>
<comment type="caution">
    <text evidence="1">The sequence shown here is derived from an EMBL/GenBank/DDBJ whole genome shotgun (WGS) entry which is preliminary data.</text>
</comment>